<proteinExistence type="predicted"/>
<dbReference type="Proteomes" id="UP001165367">
    <property type="component" value="Unassembled WGS sequence"/>
</dbReference>
<name>A0ABS9KMP8_9BACT</name>
<reference evidence="1" key="1">
    <citation type="submission" date="2022-01" db="EMBL/GenBank/DDBJ databases">
        <authorList>
            <person name="Jo J.-H."/>
            <person name="Im W.-T."/>
        </authorList>
    </citation>
    <scope>NUCLEOTIDE SEQUENCE</scope>
    <source>
        <strain evidence="1">NA20</strain>
    </source>
</reference>
<keyword evidence="2" id="KW-1185">Reference proteome</keyword>
<protein>
    <submittedName>
        <fullName evidence="1">Uncharacterized protein</fullName>
    </submittedName>
</protein>
<evidence type="ECO:0000313" key="2">
    <source>
        <dbReference type="Proteomes" id="UP001165367"/>
    </source>
</evidence>
<dbReference type="RefSeq" id="WP_237868995.1">
    <property type="nucleotide sequence ID" value="NZ_JAKLTR010000002.1"/>
</dbReference>
<gene>
    <name evidence="1" type="ORF">LZZ85_04795</name>
</gene>
<organism evidence="1 2">
    <name type="scientific">Terrimonas ginsenosidimutans</name>
    <dbReference type="NCBI Taxonomy" id="2908004"/>
    <lineage>
        <taxon>Bacteria</taxon>
        <taxon>Pseudomonadati</taxon>
        <taxon>Bacteroidota</taxon>
        <taxon>Chitinophagia</taxon>
        <taxon>Chitinophagales</taxon>
        <taxon>Chitinophagaceae</taxon>
        <taxon>Terrimonas</taxon>
    </lineage>
</organism>
<sequence length="63" mass="7280">MQHDVMPSIVQVDPDVLKTLLKEVKETVANYIQLPAEKQKEFGVVDMWKIRRTAKSASARVRR</sequence>
<accession>A0ABS9KMP8</accession>
<dbReference type="EMBL" id="JAKLTR010000002">
    <property type="protein sequence ID" value="MCG2613583.1"/>
    <property type="molecule type" value="Genomic_DNA"/>
</dbReference>
<evidence type="ECO:0000313" key="1">
    <source>
        <dbReference type="EMBL" id="MCG2613583.1"/>
    </source>
</evidence>
<comment type="caution">
    <text evidence="1">The sequence shown here is derived from an EMBL/GenBank/DDBJ whole genome shotgun (WGS) entry which is preliminary data.</text>
</comment>